<feature type="transmembrane region" description="Helical" evidence="1">
    <location>
        <begin position="58"/>
        <end position="79"/>
    </location>
</feature>
<keyword evidence="1" id="KW-0472">Membrane</keyword>
<dbReference type="Proteomes" id="UP000603912">
    <property type="component" value="Unassembled WGS sequence"/>
</dbReference>
<accession>A0A917MIU0</accession>
<feature type="transmembrane region" description="Helical" evidence="1">
    <location>
        <begin position="31"/>
        <end position="51"/>
    </location>
</feature>
<organism evidence="2 3">
    <name type="scientific">Alsobacter metallidurans</name>
    <dbReference type="NCBI Taxonomy" id="340221"/>
    <lineage>
        <taxon>Bacteria</taxon>
        <taxon>Pseudomonadati</taxon>
        <taxon>Pseudomonadota</taxon>
        <taxon>Alphaproteobacteria</taxon>
        <taxon>Hyphomicrobiales</taxon>
        <taxon>Alsobacteraceae</taxon>
        <taxon>Alsobacter</taxon>
    </lineage>
</organism>
<keyword evidence="3" id="KW-1185">Reference proteome</keyword>
<evidence type="ECO:0000313" key="3">
    <source>
        <dbReference type="Proteomes" id="UP000603912"/>
    </source>
</evidence>
<comment type="caution">
    <text evidence="2">The sequence shown here is derived from an EMBL/GenBank/DDBJ whole genome shotgun (WGS) entry which is preliminary data.</text>
</comment>
<protein>
    <submittedName>
        <fullName evidence="2">Uncharacterized protein</fullName>
    </submittedName>
</protein>
<proteinExistence type="predicted"/>
<gene>
    <name evidence="2" type="ORF">GCM10007036_27790</name>
</gene>
<name>A0A917MIU0_9HYPH</name>
<dbReference type="AlphaFoldDB" id="A0A917MIU0"/>
<evidence type="ECO:0000256" key="1">
    <source>
        <dbReference type="SAM" id="Phobius"/>
    </source>
</evidence>
<reference evidence="2" key="2">
    <citation type="submission" date="2020-09" db="EMBL/GenBank/DDBJ databases">
        <authorList>
            <person name="Sun Q."/>
            <person name="Zhou Y."/>
        </authorList>
    </citation>
    <scope>NUCLEOTIDE SEQUENCE</scope>
    <source>
        <strain evidence="2">CGMCC 1.12214</strain>
    </source>
</reference>
<sequence length="165" mass="16478">MLRAAAALLGLGLLTLAAVLALIGWRSGRAAVGPLLAGAMVALAAILGVDCRQCATGALYVGALVSLPFFVVGWVTLALDPHGLARGAGLPVGLAGLLTCAWAGVLTALVTFGGHCPCAALPWLDAAPPLRAVGTDRLIGPILLLAGALTLLLARHARNRRVAGG</sequence>
<reference evidence="2" key="1">
    <citation type="journal article" date="2014" name="Int. J. Syst. Evol. Microbiol.">
        <title>Complete genome sequence of Corynebacterium casei LMG S-19264T (=DSM 44701T), isolated from a smear-ripened cheese.</title>
        <authorList>
            <consortium name="US DOE Joint Genome Institute (JGI-PGF)"/>
            <person name="Walter F."/>
            <person name="Albersmeier A."/>
            <person name="Kalinowski J."/>
            <person name="Ruckert C."/>
        </authorList>
    </citation>
    <scope>NUCLEOTIDE SEQUENCE</scope>
    <source>
        <strain evidence="2">CGMCC 1.12214</strain>
    </source>
</reference>
<dbReference type="RefSeq" id="WP_188518347.1">
    <property type="nucleotide sequence ID" value="NZ_BMES01000002.1"/>
</dbReference>
<dbReference type="EMBL" id="BMES01000002">
    <property type="protein sequence ID" value="GGH22640.1"/>
    <property type="molecule type" value="Genomic_DNA"/>
</dbReference>
<evidence type="ECO:0000313" key="2">
    <source>
        <dbReference type="EMBL" id="GGH22640.1"/>
    </source>
</evidence>
<keyword evidence="1" id="KW-1133">Transmembrane helix</keyword>
<keyword evidence="1" id="KW-0812">Transmembrane</keyword>